<feature type="transmembrane region" description="Helical" evidence="1">
    <location>
        <begin position="50"/>
        <end position="74"/>
    </location>
</feature>
<dbReference type="Proteomes" id="UP000306912">
    <property type="component" value="Unassembled WGS sequence"/>
</dbReference>
<reference evidence="2 3" key="1">
    <citation type="submission" date="2019-05" db="EMBL/GenBank/DDBJ databases">
        <title>Culicoidintestinum kansasii gen. nov., sp. nov. from the gastrointestinal tract of the biting midge, Culicoides sonorensis.</title>
        <authorList>
            <person name="Neupane S."/>
            <person name="Ghosh A."/>
            <person name="Gunther S."/>
            <person name="Martin K."/>
            <person name="Zurek L."/>
        </authorList>
    </citation>
    <scope>NUCLEOTIDE SEQUENCE [LARGE SCALE GENOMIC DNA]</scope>
    <source>
        <strain evidence="2 3">CS-1</strain>
    </source>
</reference>
<feature type="transmembrane region" description="Helical" evidence="1">
    <location>
        <begin position="112"/>
        <end position="132"/>
    </location>
</feature>
<evidence type="ECO:0000313" key="3">
    <source>
        <dbReference type="Proteomes" id="UP000306912"/>
    </source>
</evidence>
<accession>A0A5R8QC91</accession>
<dbReference type="AlphaFoldDB" id="A0A5R8QC91"/>
<dbReference type="EMBL" id="VBWP01000007">
    <property type="protein sequence ID" value="TLG72732.1"/>
    <property type="molecule type" value="Genomic_DNA"/>
</dbReference>
<evidence type="ECO:0000256" key="1">
    <source>
        <dbReference type="SAM" id="Phobius"/>
    </source>
</evidence>
<name>A0A5R8QC91_9FIRM</name>
<proteinExistence type="predicted"/>
<sequence length="133" mass="14422">MDKRESSSLRITLYTIILFAVVAPLGLTMIQGMTSDAPVLGTLVSMFQSLLGYETIYLVWTVIGIIAALILVVAAFKIGDKFGKVVGVYTILFIVLAVAFLAALFFMPDLSAILLLVVLVVTLPGYLLFIVFD</sequence>
<keyword evidence="3" id="KW-1185">Reference proteome</keyword>
<evidence type="ECO:0000313" key="2">
    <source>
        <dbReference type="EMBL" id="TLG72732.1"/>
    </source>
</evidence>
<feature type="transmembrane region" description="Helical" evidence="1">
    <location>
        <begin position="12"/>
        <end position="30"/>
    </location>
</feature>
<gene>
    <name evidence="2" type="ORF">FEZ08_08500</name>
</gene>
<keyword evidence="1" id="KW-1133">Transmembrane helix</keyword>
<protein>
    <submittedName>
        <fullName evidence="2">Uncharacterized protein</fullName>
    </submittedName>
</protein>
<keyword evidence="1" id="KW-0812">Transmembrane</keyword>
<organism evidence="2 3">
    <name type="scientific">Culicoidibacter larvae</name>
    <dbReference type="NCBI Taxonomy" id="2579976"/>
    <lineage>
        <taxon>Bacteria</taxon>
        <taxon>Bacillati</taxon>
        <taxon>Bacillota</taxon>
        <taxon>Culicoidibacteria</taxon>
        <taxon>Culicoidibacterales</taxon>
        <taxon>Culicoidibacteraceae</taxon>
        <taxon>Culicoidibacter</taxon>
    </lineage>
</organism>
<dbReference type="RefSeq" id="WP_138191359.1">
    <property type="nucleotide sequence ID" value="NZ_VBWP01000007.1"/>
</dbReference>
<dbReference type="InParanoid" id="A0A5R8QC91"/>
<comment type="caution">
    <text evidence="2">The sequence shown here is derived from an EMBL/GenBank/DDBJ whole genome shotgun (WGS) entry which is preliminary data.</text>
</comment>
<keyword evidence="1" id="KW-0472">Membrane</keyword>
<feature type="transmembrane region" description="Helical" evidence="1">
    <location>
        <begin position="86"/>
        <end position="106"/>
    </location>
</feature>